<feature type="domain" description="HD-GYP" evidence="1">
    <location>
        <begin position="210"/>
        <end position="404"/>
    </location>
</feature>
<dbReference type="STRING" id="1121416.SAMN02745220_04184"/>
<organism evidence="2 3">
    <name type="scientific">Desulfopila aestuarii DSM 18488</name>
    <dbReference type="NCBI Taxonomy" id="1121416"/>
    <lineage>
        <taxon>Bacteria</taxon>
        <taxon>Pseudomonadati</taxon>
        <taxon>Thermodesulfobacteriota</taxon>
        <taxon>Desulfobulbia</taxon>
        <taxon>Desulfobulbales</taxon>
        <taxon>Desulfocapsaceae</taxon>
        <taxon>Desulfopila</taxon>
    </lineage>
</organism>
<dbReference type="PANTHER" id="PTHR43155:SF1">
    <property type="entry name" value="3'3'-CGAMP-SPECIFIC PHOSPHODIESTERASE 1"/>
    <property type="match status" value="1"/>
</dbReference>
<dbReference type="InterPro" id="IPR037522">
    <property type="entry name" value="HD_GYP_dom"/>
</dbReference>
<dbReference type="NCBIfam" id="TIGR00277">
    <property type="entry name" value="HDIG"/>
    <property type="match status" value="1"/>
</dbReference>
<dbReference type="SMART" id="SM00471">
    <property type="entry name" value="HDc"/>
    <property type="match status" value="2"/>
</dbReference>
<dbReference type="AlphaFoldDB" id="A0A1M7YGJ3"/>
<name>A0A1M7YGJ3_9BACT</name>
<accession>A0A1M7YGJ3</accession>
<evidence type="ECO:0000259" key="1">
    <source>
        <dbReference type="PROSITE" id="PS51832"/>
    </source>
</evidence>
<dbReference type="EMBL" id="FRFE01000028">
    <property type="protein sequence ID" value="SHO51711.1"/>
    <property type="molecule type" value="Genomic_DNA"/>
</dbReference>
<proteinExistence type="predicted"/>
<dbReference type="InterPro" id="IPR003607">
    <property type="entry name" value="HD/PDEase_dom"/>
</dbReference>
<evidence type="ECO:0000313" key="2">
    <source>
        <dbReference type="EMBL" id="SHO51711.1"/>
    </source>
</evidence>
<reference evidence="2 3" key="1">
    <citation type="submission" date="2016-12" db="EMBL/GenBank/DDBJ databases">
        <authorList>
            <person name="Song W.-J."/>
            <person name="Kurnit D.M."/>
        </authorList>
    </citation>
    <scope>NUCLEOTIDE SEQUENCE [LARGE SCALE GENOMIC DNA]</scope>
    <source>
        <strain evidence="2 3">DSM 18488</strain>
    </source>
</reference>
<keyword evidence="3" id="KW-1185">Reference proteome</keyword>
<protein>
    <submittedName>
        <fullName evidence="2">HDIG domain-containing protein</fullName>
    </submittedName>
</protein>
<sequence length="404" mass="45958">MKIDFGQFIHALSDTIDLVGIDEIQHGKRVGFMALECAKLMGADLAEQTMLYRLGLLHDCGVSSTRVHKKLVDELDWTESQQHCLIGAERVERFAPLAQFGPVIRYHHTRWEKLKWEKLDDTVKQQANLIFLLDRVDALVAMSGSHNRLAVRDTICQKISQFRNLYFQSELVDVFLAAAEKEAFWITQEPEHLRSYLELKCSAPAELFLDTDQLAKMARIFAEVVDAKSPYTAEHCFGVTQLSGHLARRVELSHENISKMEVAGLLHDLGKLQVPDKILESKGRLEGENLAIMRHHSYVTYMILSRIKGLEEISLWAANHHEKLDGSGYPFRRNGHELSIESRIIMVADIFQALAQNRPYRKPLPTDVIVGMLKGQAEKGQLDKEIVSIVESEPELCHRIAICK</sequence>
<dbReference type="PANTHER" id="PTHR43155">
    <property type="entry name" value="CYCLIC DI-GMP PHOSPHODIESTERASE PA4108-RELATED"/>
    <property type="match status" value="1"/>
</dbReference>
<dbReference type="Pfam" id="PF01966">
    <property type="entry name" value="HD"/>
    <property type="match status" value="1"/>
</dbReference>
<dbReference type="InterPro" id="IPR006675">
    <property type="entry name" value="HDIG_dom"/>
</dbReference>
<dbReference type="Proteomes" id="UP000184603">
    <property type="component" value="Unassembled WGS sequence"/>
</dbReference>
<dbReference type="Gene3D" id="1.10.3210.10">
    <property type="entry name" value="Hypothetical protein af1432"/>
    <property type="match status" value="2"/>
</dbReference>
<dbReference type="CDD" id="cd00077">
    <property type="entry name" value="HDc"/>
    <property type="match status" value="2"/>
</dbReference>
<dbReference type="SUPFAM" id="SSF109604">
    <property type="entry name" value="HD-domain/PDEase-like"/>
    <property type="match status" value="2"/>
</dbReference>
<dbReference type="Pfam" id="PF13487">
    <property type="entry name" value="HD_5"/>
    <property type="match status" value="1"/>
</dbReference>
<dbReference type="PROSITE" id="PS51832">
    <property type="entry name" value="HD_GYP"/>
    <property type="match status" value="1"/>
</dbReference>
<dbReference type="InterPro" id="IPR006674">
    <property type="entry name" value="HD_domain"/>
</dbReference>
<dbReference type="OrthoDB" id="9764337at2"/>
<gene>
    <name evidence="2" type="ORF">SAMN02745220_04184</name>
</gene>
<dbReference type="RefSeq" id="WP_073615608.1">
    <property type="nucleotide sequence ID" value="NZ_FRFE01000028.1"/>
</dbReference>
<evidence type="ECO:0000313" key="3">
    <source>
        <dbReference type="Proteomes" id="UP000184603"/>
    </source>
</evidence>